<dbReference type="Proteomes" id="UP000749559">
    <property type="component" value="Unassembled WGS sequence"/>
</dbReference>
<keyword evidence="2" id="KW-0812">Transmembrane</keyword>
<evidence type="ECO:0000313" key="5">
    <source>
        <dbReference type="Proteomes" id="UP000749559"/>
    </source>
</evidence>
<protein>
    <submittedName>
        <fullName evidence="4">Uncharacterized protein</fullName>
    </submittedName>
</protein>
<sequence length="251" mass="28610">MWPQPKPLFVLFVCTLIVIKAYVSALAIDQQTTKEKHKWIFECGTSKIPCDTRTEFCEERMDQCIHCFEYCSDARIKGHANYQAQCYKHCSVYMRDKENEKSRKLDNQANIFVQRVQMMVPTTNTTTDGNQQTGTTQMSTMKIAFIIVTPIVFCVAVVVMVIRKYPICVNRKRKGPKECERNTETLMEMLKTDGGRDLRTEGSRQGSSIPDGQHQHGVHDTPTGNSLNSDVANLNDFNETEHQDDGRTLGD</sequence>
<dbReference type="EMBL" id="CAIIXF020000010">
    <property type="protein sequence ID" value="CAH1796602.1"/>
    <property type="molecule type" value="Genomic_DNA"/>
</dbReference>
<keyword evidence="5" id="KW-1185">Reference proteome</keyword>
<comment type="caution">
    <text evidence="4">The sequence shown here is derived from an EMBL/GenBank/DDBJ whole genome shotgun (WGS) entry which is preliminary data.</text>
</comment>
<feature type="chain" id="PRO_5035896800" evidence="3">
    <location>
        <begin position="26"/>
        <end position="251"/>
    </location>
</feature>
<keyword evidence="3" id="KW-0732">Signal</keyword>
<evidence type="ECO:0000256" key="2">
    <source>
        <dbReference type="SAM" id="Phobius"/>
    </source>
</evidence>
<keyword evidence="2" id="KW-0472">Membrane</keyword>
<feature type="signal peptide" evidence="3">
    <location>
        <begin position="1"/>
        <end position="25"/>
    </location>
</feature>
<evidence type="ECO:0000256" key="1">
    <source>
        <dbReference type="SAM" id="MobiDB-lite"/>
    </source>
</evidence>
<organism evidence="4 5">
    <name type="scientific">Owenia fusiformis</name>
    <name type="common">Polychaete worm</name>
    <dbReference type="NCBI Taxonomy" id="6347"/>
    <lineage>
        <taxon>Eukaryota</taxon>
        <taxon>Metazoa</taxon>
        <taxon>Spiralia</taxon>
        <taxon>Lophotrochozoa</taxon>
        <taxon>Annelida</taxon>
        <taxon>Polychaeta</taxon>
        <taxon>Sedentaria</taxon>
        <taxon>Canalipalpata</taxon>
        <taxon>Sabellida</taxon>
        <taxon>Oweniida</taxon>
        <taxon>Oweniidae</taxon>
        <taxon>Owenia</taxon>
    </lineage>
</organism>
<feature type="region of interest" description="Disordered" evidence="1">
    <location>
        <begin position="191"/>
        <end position="232"/>
    </location>
</feature>
<keyword evidence="2" id="KW-1133">Transmembrane helix</keyword>
<gene>
    <name evidence="4" type="ORF">OFUS_LOCUS20992</name>
</gene>
<evidence type="ECO:0000256" key="3">
    <source>
        <dbReference type="SAM" id="SignalP"/>
    </source>
</evidence>
<feature type="transmembrane region" description="Helical" evidence="2">
    <location>
        <begin position="143"/>
        <end position="162"/>
    </location>
</feature>
<accession>A0A8S4PTV1</accession>
<name>A0A8S4PTV1_OWEFU</name>
<proteinExistence type="predicted"/>
<evidence type="ECO:0000313" key="4">
    <source>
        <dbReference type="EMBL" id="CAH1796602.1"/>
    </source>
</evidence>
<reference evidence="4" key="1">
    <citation type="submission" date="2022-03" db="EMBL/GenBank/DDBJ databases">
        <authorList>
            <person name="Martin C."/>
        </authorList>
    </citation>
    <scope>NUCLEOTIDE SEQUENCE</scope>
</reference>
<feature type="compositionally biased region" description="Polar residues" evidence="1">
    <location>
        <begin position="222"/>
        <end position="232"/>
    </location>
</feature>
<feature type="compositionally biased region" description="Basic and acidic residues" evidence="1">
    <location>
        <begin position="191"/>
        <end position="202"/>
    </location>
</feature>
<dbReference type="AlphaFoldDB" id="A0A8S4PTV1"/>